<organism evidence="1 2">
    <name type="scientific">Datura stramonium</name>
    <name type="common">Jimsonweed</name>
    <name type="synonym">Common thornapple</name>
    <dbReference type="NCBI Taxonomy" id="4076"/>
    <lineage>
        <taxon>Eukaryota</taxon>
        <taxon>Viridiplantae</taxon>
        <taxon>Streptophyta</taxon>
        <taxon>Embryophyta</taxon>
        <taxon>Tracheophyta</taxon>
        <taxon>Spermatophyta</taxon>
        <taxon>Magnoliopsida</taxon>
        <taxon>eudicotyledons</taxon>
        <taxon>Gunneridae</taxon>
        <taxon>Pentapetalae</taxon>
        <taxon>asterids</taxon>
        <taxon>lamiids</taxon>
        <taxon>Solanales</taxon>
        <taxon>Solanaceae</taxon>
        <taxon>Solanoideae</taxon>
        <taxon>Datureae</taxon>
        <taxon>Datura</taxon>
    </lineage>
</organism>
<reference evidence="1 2" key="1">
    <citation type="journal article" date="2021" name="BMC Genomics">
        <title>Datura genome reveals duplications of psychoactive alkaloid biosynthetic genes and high mutation rate following tissue culture.</title>
        <authorList>
            <person name="Rajewski A."/>
            <person name="Carter-House D."/>
            <person name="Stajich J."/>
            <person name="Litt A."/>
        </authorList>
    </citation>
    <scope>NUCLEOTIDE SEQUENCE [LARGE SCALE GENOMIC DNA]</scope>
    <source>
        <strain evidence="1">AR-01</strain>
    </source>
</reference>
<gene>
    <name evidence="1" type="ORF">HAX54_014076</name>
</gene>
<comment type="caution">
    <text evidence="1">The sequence shown here is derived from an EMBL/GenBank/DDBJ whole genome shotgun (WGS) entry which is preliminary data.</text>
</comment>
<protein>
    <submittedName>
        <fullName evidence="1">Uncharacterized protein</fullName>
    </submittedName>
</protein>
<proteinExistence type="predicted"/>
<dbReference type="EMBL" id="JACEIK010001865">
    <property type="protein sequence ID" value="MCD7472744.1"/>
    <property type="molecule type" value="Genomic_DNA"/>
</dbReference>
<sequence>MMNILQVNKCADSKVAIKNVLPDCVVAGGVGAELQKSIAAPEPVKANVHPQPHLHLQPHTHPDDAVCKLKVENILLNCVVVHLVGAEPQNFIVPKSGVRVSARL</sequence>
<evidence type="ECO:0000313" key="1">
    <source>
        <dbReference type="EMBL" id="MCD7472744.1"/>
    </source>
</evidence>
<evidence type="ECO:0000313" key="2">
    <source>
        <dbReference type="Proteomes" id="UP000823775"/>
    </source>
</evidence>
<dbReference type="Proteomes" id="UP000823775">
    <property type="component" value="Unassembled WGS sequence"/>
</dbReference>
<accession>A0ABS8TPB1</accession>
<name>A0ABS8TPB1_DATST</name>
<keyword evidence="2" id="KW-1185">Reference proteome</keyword>